<dbReference type="Gene3D" id="3.40.50.2000">
    <property type="entry name" value="Glycogen Phosphorylase B"/>
    <property type="match status" value="2"/>
</dbReference>
<sequence length="210" mass="22978">MKLALRNGVGKPSRMHVIYSGRKIPEQLTAKERAPRDVFRLTWVGRLEGHKDPDTVIAAVRLLPPDLMKRFELVVVGGGSEAARIGQIAADLPVRMVGAQDNRTALAWMASGDAFVLSSRYEPFGLVVLEAMGLGIPVVASAEGGPSEIIKDGENGLLFPQGDARALRDAILQLMSDSELLDRLKINGLRRFQDFPTERMGECLRKLYAA</sequence>
<dbReference type="GO" id="GO:0016757">
    <property type="term" value="F:glycosyltransferase activity"/>
    <property type="evidence" value="ECO:0007669"/>
    <property type="project" value="InterPro"/>
</dbReference>
<protein>
    <recommendedName>
        <fullName evidence="1">Glycosyl transferase family 1 domain-containing protein</fullName>
    </recommendedName>
</protein>
<organism evidence="2 3">
    <name type="scientific">Skermanella aerolata</name>
    <dbReference type="NCBI Taxonomy" id="393310"/>
    <lineage>
        <taxon>Bacteria</taxon>
        <taxon>Pseudomonadati</taxon>
        <taxon>Pseudomonadota</taxon>
        <taxon>Alphaproteobacteria</taxon>
        <taxon>Rhodospirillales</taxon>
        <taxon>Azospirillaceae</taxon>
        <taxon>Skermanella</taxon>
    </lineage>
</organism>
<dbReference type="PANTHER" id="PTHR45947:SF3">
    <property type="entry name" value="SULFOQUINOVOSYL TRANSFERASE SQD2"/>
    <property type="match status" value="1"/>
</dbReference>
<evidence type="ECO:0000259" key="1">
    <source>
        <dbReference type="Pfam" id="PF00534"/>
    </source>
</evidence>
<accession>A0A512DI99</accession>
<gene>
    <name evidence="2" type="ORF">SAE02_03450</name>
</gene>
<dbReference type="Proteomes" id="UP000321523">
    <property type="component" value="Unassembled WGS sequence"/>
</dbReference>
<dbReference type="InterPro" id="IPR001296">
    <property type="entry name" value="Glyco_trans_1"/>
</dbReference>
<name>A0A512DI99_9PROT</name>
<keyword evidence="3" id="KW-1185">Reference proteome</keyword>
<feature type="domain" description="Glycosyl transferase family 1" evidence="1">
    <location>
        <begin position="30"/>
        <end position="188"/>
    </location>
</feature>
<evidence type="ECO:0000313" key="2">
    <source>
        <dbReference type="EMBL" id="GEO36197.1"/>
    </source>
</evidence>
<comment type="caution">
    <text evidence="2">The sequence shown here is derived from an EMBL/GenBank/DDBJ whole genome shotgun (WGS) entry which is preliminary data.</text>
</comment>
<dbReference type="CDD" id="cd03801">
    <property type="entry name" value="GT4_PimA-like"/>
    <property type="match status" value="1"/>
</dbReference>
<dbReference type="InterPro" id="IPR050194">
    <property type="entry name" value="Glycosyltransferase_grp1"/>
</dbReference>
<dbReference type="EMBL" id="BJYZ01000002">
    <property type="protein sequence ID" value="GEO36197.1"/>
    <property type="molecule type" value="Genomic_DNA"/>
</dbReference>
<dbReference type="SUPFAM" id="SSF53756">
    <property type="entry name" value="UDP-Glycosyltransferase/glycogen phosphorylase"/>
    <property type="match status" value="1"/>
</dbReference>
<dbReference type="Pfam" id="PF00534">
    <property type="entry name" value="Glycos_transf_1"/>
    <property type="match status" value="1"/>
</dbReference>
<dbReference type="PANTHER" id="PTHR45947">
    <property type="entry name" value="SULFOQUINOVOSYL TRANSFERASE SQD2"/>
    <property type="match status" value="1"/>
</dbReference>
<reference evidence="2 3" key="1">
    <citation type="submission" date="2019-07" db="EMBL/GenBank/DDBJ databases">
        <title>Whole genome shotgun sequence of Skermanella aerolata NBRC 106429.</title>
        <authorList>
            <person name="Hosoyama A."/>
            <person name="Uohara A."/>
            <person name="Ohji S."/>
            <person name="Ichikawa N."/>
        </authorList>
    </citation>
    <scope>NUCLEOTIDE SEQUENCE [LARGE SCALE GENOMIC DNA]</scope>
    <source>
        <strain evidence="2 3">NBRC 106429</strain>
    </source>
</reference>
<evidence type="ECO:0000313" key="3">
    <source>
        <dbReference type="Proteomes" id="UP000321523"/>
    </source>
</evidence>
<dbReference type="AlphaFoldDB" id="A0A512DI99"/>
<proteinExistence type="predicted"/>